<dbReference type="EMBL" id="JANBUO010004075">
    <property type="protein sequence ID" value="KAJ2788507.1"/>
    <property type="molecule type" value="Genomic_DNA"/>
</dbReference>
<protein>
    <submittedName>
        <fullName evidence="3">Alpha-mannosidase 2</fullName>
        <ecNumber evidence="3">3.2.1.114</ecNumber>
    </submittedName>
</protein>
<feature type="non-terminal residue" evidence="3">
    <location>
        <position position="265"/>
    </location>
</feature>
<keyword evidence="1" id="KW-0732">Signal</keyword>
<evidence type="ECO:0000313" key="3">
    <source>
        <dbReference type="EMBL" id="KAJ2788507.1"/>
    </source>
</evidence>
<name>A0A9W8LQ91_9FUNG</name>
<comment type="caution">
    <text evidence="3">The sequence shown here is derived from an EMBL/GenBank/DDBJ whole genome shotgun (WGS) entry which is preliminary data.</text>
</comment>
<accession>A0A9W8LQ91</accession>
<dbReference type="SUPFAM" id="SSF88713">
    <property type="entry name" value="Glycoside hydrolase/deacetylase"/>
    <property type="match status" value="1"/>
</dbReference>
<keyword evidence="4" id="KW-1185">Reference proteome</keyword>
<dbReference type="Proteomes" id="UP001140094">
    <property type="component" value="Unassembled WGS sequence"/>
</dbReference>
<feature type="domain" description="Glycoside hydrolase family 38 N-terminal" evidence="2">
    <location>
        <begin position="54"/>
        <end position="261"/>
    </location>
</feature>
<dbReference type="GO" id="GO:0004572">
    <property type="term" value="F:mannosyl-oligosaccharide 1,3-1,6-alpha-mannosidase activity"/>
    <property type="evidence" value="ECO:0007669"/>
    <property type="project" value="UniProtKB-EC"/>
</dbReference>
<feature type="chain" id="PRO_5040776370" evidence="1">
    <location>
        <begin position="24"/>
        <end position="265"/>
    </location>
</feature>
<keyword evidence="3" id="KW-0326">Glycosidase</keyword>
<evidence type="ECO:0000313" key="4">
    <source>
        <dbReference type="Proteomes" id="UP001140094"/>
    </source>
</evidence>
<reference evidence="3" key="1">
    <citation type="submission" date="2022-07" db="EMBL/GenBank/DDBJ databases">
        <title>Phylogenomic reconstructions and comparative analyses of Kickxellomycotina fungi.</title>
        <authorList>
            <person name="Reynolds N.K."/>
            <person name="Stajich J.E."/>
            <person name="Barry K."/>
            <person name="Grigoriev I.V."/>
            <person name="Crous P."/>
            <person name="Smith M.E."/>
        </authorList>
    </citation>
    <scope>NUCLEOTIDE SEQUENCE</scope>
    <source>
        <strain evidence="3">NRRL 1565</strain>
    </source>
</reference>
<dbReference type="OrthoDB" id="10261055at2759"/>
<dbReference type="InterPro" id="IPR000602">
    <property type="entry name" value="Glyco_hydro_38_N"/>
</dbReference>
<dbReference type="InterPro" id="IPR027291">
    <property type="entry name" value="Glyco_hydro_38_N_sf"/>
</dbReference>
<keyword evidence="3" id="KW-0378">Hydrolase</keyword>
<dbReference type="InterPro" id="IPR050843">
    <property type="entry name" value="Glycosyl_Hydrlase_38"/>
</dbReference>
<dbReference type="GO" id="GO:0006013">
    <property type="term" value="P:mannose metabolic process"/>
    <property type="evidence" value="ECO:0007669"/>
    <property type="project" value="InterPro"/>
</dbReference>
<dbReference type="Gene3D" id="3.20.110.10">
    <property type="entry name" value="Glycoside hydrolase 38, N terminal domain"/>
    <property type="match status" value="1"/>
</dbReference>
<evidence type="ECO:0000259" key="2">
    <source>
        <dbReference type="Pfam" id="PF01074"/>
    </source>
</evidence>
<dbReference type="AlphaFoldDB" id="A0A9W8LQ91"/>
<dbReference type="InterPro" id="IPR011330">
    <property type="entry name" value="Glyco_hydro/deAcase_b/a-brl"/>
</dbReference>
<dbReference type="Pfam" id="PF01074">
    <property type="entry name" value="Glyco_hydro_38N"/>
    <property type="match status" value="1"/>
</dbReference>
<proteinExistence type="predicted"/>
<dbReference type="PANTHER" id="PTHR11607:SF3">
    <property type="entry name" value="LYSOSOMAL ALPHA-MANNOSIDASE"/>
    <property type="match status" value="1"/>
</dbReference>
<evidence type="ECO:0000256" key="1">
    <source>
        <dbReference type="SAM" id="SignalP"/>
    </source>
</evidence>
<gene>
    <name evidence="3" type="primary">MAN2A1</name>
    <name evidence="3" type="ORF">H4R20_007365</name>
</gene>
<dbReference type="EC" id="3.2.1.114" evidence="3"/>
<organism evidence="3 4">
    <name type="scientific">Coemansia guatemalensis</name>
    <dbReference type="NCBI Taxonomy" id="2761395"/>
    <lineage>
        <taxon>Eukaryota</taxon>
        <taxon>Fungi</taxon>
        <taxon>Fungi incertae sedis</taxon>
        <taxon>Zoopagomycota</taxon>
        <taxon>Kickxellomycotina</taxon>
        <taxon>Kickxellomycetes</taxon>
        <taxon>Kickxellales</taxon>
        <taxon>Kickxellaceae</taxon>
        <taxon>Coemansia</taxon>
    </lineage>
</organism>
<dbReference type="PANTHER" id="PTHR11607">
    <property type="entry name" value="ALPHA-MANNOSIDASE"/>
    <property type="match status" value="1"/>
</dbReference>
<sequence length="265" mass="30319">MAGYWWWLLGVGVVLWMNPQVLPLNKGSWVPRFGEPGAPTEREMRQAALPRKLTLHMLTHSHSDIGWNLSFEGYYKASVHSVLRQVTRELWADGRRRFTWGDIAFLDMWMADEGTQDSGLEADGKEMTWREAVTVLVQRGQLDIVGGGYVSPDEGLTTWWAHNAIVDVGHRTLAELNTTTRVGWQIDNFGHMNTMAHVLSNTGYRQLVLGRMAFRQQYDLATQGQLQFEWRSEEHGRLGARGLLTHFLVDHYQAPSARFDFDFTA</sequence>
<feature type="signal peptide" evidence="1">
    <location>
        <begin position="1"/>
        <end position="23"/>
    </location>
</feature>